<evidence type="ECO:0008006" key="3">
    <source>
        <dbReference type="Google" id="ProtNLM"/>
    </source>
</evidence>
<dbReference type="Pfam" id="PF01501">
    <property type="entry name" value="Glyco_transf_8"/>
    <property type="match status" value="1"/>
</dbReference>
<accession>A0A9D9D7U8</accession>
<gene>
    <name evidence="1" type="ORF">IAB19_00475</name>
</gene>
<evidence type="ECO:0000313" key="1">
    <source>
        <dbReference type="EMBL" id="MBO8414844.1"/>
    </source>
</evidence>
<protein>
    <recommendedName>
        <fullName evidence="3">Glycosyltransferase family 8 protein</fullName>
    </recommendedName>
</protein>
<comment type="caution">
    <text evidence="1">The sequence shown here is derived from an EMBL/GenBank/DDBJ whole genome shotgun (WGS) entry which is preliminary data.</text>
</comment>
<dbReference type="InterPro" id="IPR029044">
    <property type="entry name" value="Nucleotide-diphossugar_trans"/>
</dbReference>
<organism evidence="1 2">
    <name type="scientific">Candidatus Avisuccinivibrio stercorigallinarum</name>
    <dbReference type="NCBI Taxonomy" id="2840704"/>
    <lineage>
        <taxon>Bacteria</taxon>
        <taxon>Pseudomonadati</taxon>
        <taxon>Pseudomonadota</taxon>
        <taxon>Gammaproteobacteria</taxon>
        <taxon>Aeromonadales</taxon>
        <taxon>Succinivibrionaceae</taxon>
        <taxon>Succinivibrionaceae incertae sedis</taxon>
        <taxon>Candidatus Avisuccinivibrio</taxon>
    </lineage>
</organism>
<dbReference type="SUPFAM" id="SSF53448">
    <property type="entry name" value="Nucleotide-diphospho-sugar transferases"/>
    <property type="match status" value="1"/>
</dbReference>
<dbReference type="EMBL" id="JADINH010000006">
    <property type="protein sequence ID" value="MBO8414844.1"/>
    <property type="molecule type" value="Genomic_DNA"/>
</dbReference>
<sequence length="334" mass="38454">MNIAGSRCVDVLLTIDKNFILPSGALIVSLVHNNPDVHFVFHVCLPHDDLKAAEVKLVRRASELCKGAASFRLYDFEAFKRFNEICAVLNKRMATQCARVFLSELDLQSEILLYIDADEVCVGAIDSLLCVEFSEKTVLYASAATHMGNELDVCGCKINGYFFSSMLLINLKLWLELGIEDKTIDAIKKYKPKFPDQDALNIVLNNLWQAVPDNCQALWHKAEDSVFVHFIGEKPWNPWTYNKRENQQSVAVYRQYAKMFEPDVCTWLSFKQDKDSYINFNFYATRKATKWLAKKFKNQHKYKAFISFYLLHIYKKVKAKGIINTILLKSNTRS</sequence>
<reference evidence="1" key="2">
    <citation type="journal article" date="2021" name="PeerJ">
        <title>Extensive microbial diversity within the chicken gut microbiome revealed by metagenomics and culture.</title>
        <authorList>
            <person name="Gilroy R."/>
            <person name="Ravi A."/>
            <person name="Getino M."/>
            <person name="Pursley I."/>
            <person name="Horton D.L."/>
            <person name="Alikhan N.F."/>
            <person name="Baker D."/>
            <person name="Gharbi K."/>
            <person name="Hall N."/>
            <person name="Watson M."/>
            <person name="Adriaenssens E.M."/>
            <person name="Foster-Nyarko E."/>
            <person name="Jarju S."/>
            <person name="Secka A."/>
            <person name="Antonio M."/>
            <person name="Oren A."/>
            <person name="Chaudhuri R.R."/>
            <person name="La Ragione R."/>
            <person name="Hildebrand F."/>
            <person name="Pallen M.J."/>
        </authorList>
    </citation>
    <scope>NUCLEOTIDE SEQUENCE</scope>
    <source>
        <strain evidence="1">17213</strain>
    </source>
</reference>
<dbReference type="AlphaFoldDB" id="A0A9D9D7U8"/>
<name>A0A9D9D7U8_9GAMM</name>
<dbReference type="GO" id="GO:0016757">
    <property type="term" value="F:glycosyltransferase activity"/>
    <property type="evidence" value="ECO:0007669"/>
    <property type="project" value="InterPro"/>
</dbReference>
<evidence type="ECO:0000313" key="2">
    <source>
        <dbReference type="Proteomes" id="UP000823631"/>
    </source>
</evidence>
<reference evidence="1" key="1">
    <citation type="submission" date="2020-10" db="EMBL/GenBank/DDBJ databases">
        <authorList>
            <person name="Gilroy R."/>
        </authorList>
    </citation>
    <scope>NUCLEOTIDE SEQUENCE</scope>
    <source>
        <strain evidence="1">17213</strain>
    </source>
</reference>
<proteinExistence type="predicted"/>
<dbReference type="InterPro" id="IPR002495">
    <property type="entry name" value="Glyco_trans_8"/>
</dbReference>
<dbReference type="Proteomes" id="UP000823631">
    <property type="component" value="Unassembled WGS sequence"/>
</dbReference>
<dbReference type="Gene3D" id="3.90.550.10">
    <property type="entry name" value="Spore Coat Polysaccharide Biosynthesis Protein SpsA, Chain A"/>
    <property type="match status" value="1"/>
</dbReference>